<dbReference type="InterPro" id="IPR013783">
    <property type="entry name" value="Ig-like_fold"/>
</dbReference>
<reference evidence="5 6" key="1">
    <citation type="submission" date="2014-03" db="EMBL/GenBank/DDBJ databases">
        <title>Genomics of Bifidobacteria.</title>
        <authorList>
            <person name="Ventura M."/>
            <person name="Milani C."/>
            <person name="Lugli G.A."/>
        </authorList>
    </citation>
    <scope>NUCLEOTIDE SEQUENCE [LARGE SCALE GENOMIC DNA]</scope>
    <source>
        <strain evidence="5 6">LMG 21589</strain>
    </source>
</reference>
<dbReference type="NCBIfam" id="NF012211">
    <property type="entry name" value="tand_rpt_95"/>
    <property type="match status" value="1"/>
</dbReference>
<dbReference type="eggNOG" id="COG4733">
    <property type="taxonomic scope" value="Bacteria"/>
</dbReference>
<dbReference type="RefSeq" id="WP_081892897.1">
    <property type="nucleotide sequence ID" value="NZ_CAUPKV010000005.1"/>
</dbReference>
<sequence length="2021" mass="209619">MADKAPHHDRRWMAPLAALMALAVIAIGAVWADSVTRQQVSLDDGTVWVTSSEHRKAARFNVALGEADAAVSASATRFDVAQHGNDMILDEGSSVSSVAASTLGTGPKAATDGSTAAMIGGATTALCSRATGKVWIGQADTLDAMTPSSDPKMTLGSGGMIAVDDHGTVYGYRPRDGMILVAEGPASSKARRYGSLSDGRRLDVDDFTVIAGIPVVVARGTIRWNTGSASTGAKGRLRLQAPPYDGEQRQWVAAAGQGALYLADLVDGVQRTRTLPSGGTGNAAKPVSVGGCVYAAWSQRARNHARVCTPNGSGNGSGNSLETDDDPAVFDTLEEIGETSDLVFRTNHRLVLLNDAVTGDIWNPDESTGLIRIQWNTVRVDQPIGQPQDGGMTGDRHEFSASCSAESGEIRAEDDAFGARAGSMRILDVLRNDEQTDCSVLRIIGTGAPVGADISVSPVYGGRYLQLDATRAAVGEASVSYDIGDGRGQTSTATVTITLVGPSSNAEPAQTDLPTEYEVEQGSVHTSNALGGFADPDGDPLTLVAARATNSDQVAVSTRADGQLTFDAAAATSGRISVEVTVSDGQATGTGMVYFSIRPANTLAAYVDAVVGQTSPGTRTTVDLKPYVHGTSAQSVRLSAVDAPDGAHVTAHASDLSFSFLSTEPGTYYVPFTVMQGSVPAHGLARIEVQPVTGESARPVAANDIAMLGPDRTAIVEPLTNDVDPMGGVLSVTAVSSDHEQGIVGGLVSNKRVYLVARRIPIRTVSITYTVANAAGASQGTIVLHPPAPMADETAPRAPDIDMRVRTGGIVSVDALDHVSFTGRSAVSLSPDLQYDRDAFKGLVFVSGSLIRYQASSDPGEYRVTYTVTDSSGNASSGTLAITVHERDAGRKAAPTPLPVEAQVAAGRRVRIPIELSGIDVDGDDVILLGLGNRAPAMGRITEVGSDSMLYEAYADSSGTDTFTYAVEDWTGQRAQGDIRVGIFRDAQAAGVVARDDEVTLRPGVEAVVPVTRNDIAADGEPLTVSGIDAPGLDQARAVGDAVSFVTPDREGLFYVTYTASDAAGLSDAATLAVSVDPLAAIEPPVAHDYRVPAVATIDRKSVDVDIAQWIANPSGTVDELEIGVDPSAFEHARVRPGARSTTISVDLTDEPQSIAYTVTNTTHGITSAAFVQVPAYGVFPPMLRPKAPPLEVRAGGTLIIAVADHVRVGVGKTAYVADESSASATKAANGSPYVDDHTLRFVAPKDYAGPASVTFTAADGKPGDGGRTIISTAVLTLPITVIGDMAPPPVFSPIMVDVAAGEPAMTIDLTKLTLASPESCGPDRPCTYALDAAPDAIAADISPSGLLTVSAPKEATPGTIVGIPFTIGHRNGSVRTGVTARIIASNRPLARIGAPTIRIAAGSSAQVDLLSDAYNPFPDVPLSMIGCVGAAPPVVIEGCEGTGPLTIRVDDHAEALSTAVTVTVRDGTLLRDRQVSAQVTVSVVGRPGTPLLSPVTGQPENGSVALSWTPGAANGSPVTDYQVLWSGGSKSCGAVTACNITGLVNGTEYVFTVRARNEAGWSDPSAPVAGMPDIVPTPPTGVTVAGGYHTLTVRWEEPRYAGTPPDGYTVAISGSAGGASLTRFVNGTAAVFTIPDEMIADGATFGATVTGRNRAGDGQPGMSDGVAAPWGNPDGIGLSLTQAGDGIIAEITIGDLRNAGCSGIVLSGDAERIVDCSAPRARIGIPRDKYHAVMTVTATLATRLAVPAARSDTARITPLPDVPDITDIDVTLHEGSTATGEGGSCTVSWQPSGGLYDRFAVRNASGETVSATGSTARIGLVPWRPCGPVTIFSVLNGTESPGVTGGESRVWKVPAVIGAGTAIWSPTDHAVVEFPDLHINAWDQRHRVDIIIRSDGRERVYPLRTGNHIVVDDFLDDAAPPWYWTVRVSGDDPALNAVSATAEIQGWRIPVSPSSGRLWSRPGMSPLHGLSVGFTEQPIVKHPVKHNGAKAPRSRPYPARSAAAAGYALDQPHRRIRRNR</sequence>
<comment type="caution">
    <text evidence="5">The sequence shown here is derived from an EMBL/GenBank/DDBJ whole genome shotgun (WGS) entry which is preliminary data.</text>
</comment>
<gene>
    <name evidence="5" type="ORF">BSCA_0683</name>
</gene>
<dbReference type="SMART" id="SM00060">
    <property type="entry name" value="FN3"/>
    <property type="match status" value="2"/>
</dbReference>
<dbReference type="OrthoDB" id="5241356at2"/>
<dbReference type="Pfam" id="PF00041">
    <property type="entry name" value="fn3"/>
    <property type="match status" value="1"/>
</dbReference>
<evidence type="ECO:0000256" key="3">
    <source>
        <dbReference type="ARBA" id="ARBA00023326"/>
    </source>
</evidence>
<dbReference type="GO" id="GO:0000272">
    <property type="term" value="P:polysaccharide catabolic process"/>
    <property type="evidence" value="ECO:0007669"/>
    <property type="project" value="UniProtKB-KW"/>
</dbReference>
<accession>A0A087DGI6</accession>
<evidence type="ECO:0000313" key="6">
    <source>
        <dbReference type="Proteomes" id="UP000029033"/>
    </source>
</evidence>
<dbReference type="InterPro" id="IPR036116">
    <property type="entry name" value="FN3_sf"/>
</dbReference>
<organism evidence="5 6">
    <name type="scientific">Bifidobacterium scardovii</name>
    <dbReference type="NCBI Taxonomy" id="158787"/>
    <lineage>
        <taxon>Bacteria</taxon>
        <taxon>Bacillati</taxon>
        <taxon>Actinomycetota</taxon>
        <taxon>Actinomycetes</taxon>
        <taxon>Bifidobacteriales</taxon>
        <taxon>Bifidobacteriaceae</taxon>
        <taxon>Bifidobacterium</taxon>
    </lineage>
</organism>
<evidence type="ECO:0000313" key="5">
    <source>
        <dbReference type="EMBL" id="KFI94636.1"/>
    </source>
</evidence>
<dbReference type="PROSITE" id="PS50853">
    <property type="entry name" value="FN3"/>
    <property type="match status" value="1"/>
</dbReference>
<dbReference type="SUPFAM" id="SSF49265">
    <property type="entry name" value="Fibronectin type III"/>
    <property type="match status" value="1"/>
</dbReference>
<evidence type="ECO:0000259" key="4">
    <source>
        <dbReference type="PROSITE" id="PS50853"/>
    </source>
</evidence>
<keyword evidence="2" id="KW-0378">Hydrolase</keyword>
<keyword evidence="2" id="KW-0326">Glycosidase</keyword>
<keyword evidence="1" id="KW-0677">Repeat</keyword>
<dbReference type="Gene3D" id="2.60.40.10">
    <property type="entry name" value="Immunoglobulins"/>
    <property type="match status" value="3"/>
</dbReference>
<feature type="domain" description="Fibronectin type-III" evidence="4">
    <location>
        <begin position="1487"/>
        <end position="1581"/>
    </location>
</feature>
<name>A0A087DGI6_9BIFI</name>
<keyword evidence="3" id="KW-0624">Polysaccharide degradation</keyword>
<protein>
    <submittedName>
        <fullName evidence="5">Fibronectin type III</fullName>
    </submittedName>
</protein>
<keyword evidence="3" id="KW-0119">Carbohydrate metabolism</keyword>
<dbReference type="GeneID" id="85166501"/>
<proteinExistence type="predicted"/>
<dbReference type="InterPro" id="IPR003961">
    <property type="entry name" value="FN3_dom"/>
</dbReference>
<dbReference type="CDD" id="cd00063">
    <property type="entry name" value="FN3"/>
    <property type="match status" value="2"/>
</dbReference>
<dbReference type="Gene3D" id="2.60.40.3440">
    <property type="match status" value="1"/>
</dbReference>
<dbReference type="PANTHER" id="PTHR13817:SF73">
    <property type="entry name" value="FIBRONECTIN TYPE-III DOMAIN-CONTAINING PROTEIN"/>
    <property type="match status" value="1"/>
</dbReference>
<evidence type="ECO:0000256" key="1">
    <source>
        <dbReference type="ARBA" id="ARBA00022737"/>
    </source>
</evidence>
<dbReference type="GO" id="GO:0016798">
    <property type="term" value="F:hydrolase activity, acting on glycosyl bonds"/>
    <property type="evidence" value="ECO:0007669"/>
    <property type="project" value="UniProtKB-KW"/>
</dbReference>
<dbReference type="PANTHER" id="PTHR13817">
    <property type="entry name" value="TITIN"/>
    <property type="match status" value="1"/>
</dbReference>
<dbReference type="EMBL" id="JGZO01000006">
    <property type="protein sequence ID" value="KFI94636.1"/>
    <property type="molecule type" value="Genomic_DNA"/>
</dbReference>
<keyword evidence="6" id="KW-1185">Reference proteome</keyword>
<dbReference type="STRING" id="158787.BSCA_0683"/>
<dbReference type="InterPro" id="IPR050964">
    <property type="entry name" value="Striated_Muscle_Regulatory"/>
</dbReference>
<dbReference type="Proteomes" id="UP000029033">
    <property type="component" value="Unassembled WGS sequence"/>
</dbReference>
<evidence type="ECO:0000256" key="2">
    <source>
        <dbReference type="ARBA" id="ARBA00023295"/>
    </source>
</evidence>
<dbReference type="Pfam" id="PF17963">
    <property type="entry name" value="Big_9"/>
    <property type="match status" value="4"/>
</dbReference>